<dbReference type="RefSeq" id="XP_042997198.1">
    <property type="nucleotide sequence ID" value="XM_043141264.1"/>
</dbReference>
<proteinExistence type="predicted"/>
<reference evidence="1" key="1">
    <citation type="submission" date="2020-03" db="EMBL/GenBank/DDBJ databases">
        <title>A mixture of massive structural variations and highly conserved coding sequences in Ustilaginoidea virens genome.</title>
        <authorList>
            <person name="Zhang K."/>
            <person name="Zhao Z."/>
            <person name="Zhang Z."/>
            <person name="Li Y."/>
            <person name="Hsiang T."/>
            <person name="Sun W."/>
        </authorList>
    </citation>
    <scope>NUCLEOTIDE SEQUENCE</scope>
    <source>
        <strain evidence="1">UV-8b</strain>
    </source>
</reference>
<dbReference type="EMBL" id="CP072755">
    <property type="protein sequence ID" value="QUC19525.1"/>
    <property type="molecule type" value="Genomic_DNA"/>
</dbReference>
<gene>
    <name evidence="1" type="ORF">UV8b_03766</name>
</gene>
<organism evidence="1 2">
    <name type="scientific">Ustilaginoidea virens</name>
    <name type="common">Rice false smut fungus</name>
    <name type="synonym">Villosiclava virens</name>
    <dbReference type="NCBI Taxonomy" id="1159556"/>
    <lineage>
        <taxon>Eukaryota</taxon>
        <taxon>Fungi</taxon>
        <taxon>Dikarya</taxon>
        <taxon>Ascomycota</taxon>
        <taxon>Pezizomycotina</taxon>
        <taxon>Sordariomycetes</taxon>
        <taxon>Hypocreomycetidae</taxon>
        <taxon>Hypocreales</taxon>
        <taxon>Clavicipitaceae</taxon>
        <taxon>Ustilaginoidea</taxon>
    </lineage>
</organism>
<dbReference type="GeneID" id="66064544"/>
<evidence type="ECO:0000313" key="2">
    <source>
        <dbReference type="Proteomes" id="UP000027002"/>
    </source>
</evidence>
<accession>A0A8E5HPX8</accession>
<sequence>MTGQFPHPPEDIIIDFGFLDHGWLLPKTPNTIFEFILVGPLPGYATSTWYTGRQITCYNYDAMFCMGSARCQAAVYPEIRRTRTFCCITREERSIVGLSAYQLFPSLTPRTPHEREDWSKPIASAILFLCRLSPAACRLPPAACRLPPAACRTLVGLDGNSNLAEYFALEMLLKSSKVGALLEASLAY</sequence>
<protein>
    <submittedName>
        <fullName evidence="1">Uncharacterized protein</fullName>
    </submittedName>
</protein>
<dbReference type="AlphaFoldDB" id="A0A8E5HPX8"/>
<evidence type="ECO:0000313" key="1">
    <source>
        <dbReference type="EMBL" id="QUC19525.1"/>
    </source>
</evidence>
<dbReference type="Proteomes" id="UP000027002">
    <property type="component" value="Chromosome 3"/>
</dbReference>
<keyword evidence="2" id="KW-1185">Reference proteome</keyword>
<name>A0A8E5HPX8_USTVR</name>
<dbReference type="KEGG" id="uvi:66064544"/>